<feature type="region of interest" description="Disordered" evidence="1">
    <location>
        <begin position="51"/>
        <end position="87"/>
    </location>
</feature>
<dbReference type="EMBL" id="MU825895">
    <property type="protein sequence ID" value="KAJ7383698.1"/>
    <property type="molecule type" value="Genomic_DNA"/>
</dbReference>
<proteinExistence type="predicted"/>
<evidence type="ECO:0000313" key="3">
    <source>
        <dbReference type="Proteomes" id="UP001163046"/>
    </source>
</evidence>
<keyword evidence="3" id="KW-1185">Reference proteome</keyword>
<dbReference type="AlphaFoldDB" id="A0A9X0D2W1"/>
<comment type="caution">
    <text evidence="2">The sequence shown here is derived from an EMBL/GenBank/DDBJ whole genome shotgun (WGS) entry which is preliminary data.</text>
</comment>
<feature type="compositionally biased region" description="Polar residues" evidence="1">
    <location>
        <begin position="51"/>
        <end position="65"/>
    </location>
</feature>
<gene>
    <name evidence="2" type="ORF">OS493_026228</name>
</gene>
<evidence type="ECO:0000256" key="1">
    <source>
        <dbReference type="SAM" id="MobiDB-lite"/>
    </source>
</evidence>
<evidence type="ECO:0000313" key="2">
    <source>
        <dbReference type="EMBL" id="KAJ7383698.1"/>
    </source>
</evidence>
<sequence length="87" mass="9994">MIHCRMKMNKGHVRLQQNKTCELQTWLNPAILCQFVILSWRTVFGFLNLKTPQSSWNTQPLQGTRRSLPVGPTRSYSASKVGSETMK</sequence>
<dbReference type="Proteomes" id="UP001163046">
    <property type="component" value="Unassembled WGS sequence"/>
</dbReference>
<feature type="compositionally biased region" description="Polar residues" evidence="1">
    <location>
        <begin position="74"/>
        <end position="87"/>
    </location>
</feature>
<accession>A0A9X0D2W1</accession>
<protein>
    <submittedName>
        <fullName evidence="2">Uncharacterized protein</fullName>
    </submittedName>
</protein>
<organism evidence="2 3">
    <name type="scientific">Desmophyllum pertusum</name>
    <dbReference type="NCBI Taxonomy" id="174260"/>
    <lineage>
        <taxon>Eukaryota</taxon>
        <taxon>Metazoa</taxon>
        <taxon>Cnidaria</taxon>
        <taxon>Anthozoa</taxon>
        <taxon>Hexacorallia</taxon>
        <taxon>Scleractinia</taxon>
        <taxon>Caryophylliina</taxon>
        <taxon>Caryophylliidae</taxon>
        <taxon>Desmophyllum</taxon>
    </lineage>
</organism>
<reference evidence="2" key="1">
    <citation type="submission" date="2023-01" db="EMBL/GenBank/DDBJ databases">
        <title>Genome assembly of the deep-sea coral Lophelia pertusa.</title>
        <authorList>
            <person name="Herrera S."/>
            <person name="Cordes E."/>
        </authorList>
    </citation>
    <scope>NUCLEOTIDE SEQUENCE</scope>
    <source>
        <strain evidence="2">USNM1676648</strain>
        <tissue evidence="2">Polyp</tissue>
    </source>
</reference>
<name>A0A9X0D2W1_9CNID</name>